<evidence type="ECO:0000313" key="2">
    <source>
        <dbReference type="Proteomes" id="UP000265520"/>
    </source>
</evidence>
<feature type="non-terminal residue" evidence="1">
    <location>
        <position position="1"/>
    </location>
</feature>
<protein>
    <submittedName>
        <fullName evidence="1">Protein FAR1-RELATED SEQUENCE 5</fullName>
    </submittedName>
</protein>
<dbReference type="AlphaFoldDB" id="A0A392T361"/>
<evidence type="ECO:0000313" key="1">
    <source>
        <dbReference type="EMBL" id="MCI55479.1"/>
    </source>
</evidence>
<dbReference type="EMBL" id="LXQA010497040">
    <property type="protein sequence ID" value="MCI55479.1"/>
    <property type="molecule type" value="Genomic_DNA"/>
</dbReference>
<name>A0A392T361_9FABA</name>
<sequence>QPDEKELVRELTENMALPRNILSTLKKRRPQTATTMKHIYNIRCRMNKAIRGSRTEMQHLMKCMTEGKYLYNHEFFPGLKR</sequence>
<keyword evidence="2" id="KW-1185">Reference proteome</keyword>
<organism evidence="1 2">
    <name type="scientific">Trifolium medium</name>
    <dbReference type="NCBI Taxonomy" id="97028"/>
    <lineage>
        <taxon>Eukaryota</taxon>
        <taxon>Viridiplantae</taxon>
        <taxon>Streptophyta</taxon>
        <taxon>Embryophyta</taxon>
        <taxon>Tracheophyta</taxon>
        <taxon>Spermatophyta</taxon>
        <taxon>Magnoliopsida</taxon>
        <taxon>eudicotyledons</taxon>
        <taxon>Gunneridae</taxon>
        <taxon>Pentapetalae</taxon>
        <taxon>rosids</taxon>
        <taxon>fabids</taxon>
        <taxon>Fabales</taxon>
        <taxon>Fabaceae</taxon>
        <taxon>Papilionoideae</taxon>
        <taxon>50 kb inversion clade</taxon>
        <taxon>NPAAA clade</taxon>
        <taxon>Hologalegina</taxon>
        <taxon>IRL clade</taxon>
        <taxon>Trifolieae</taxon>
        <taxon>Trifolium</taxon>
    </lineage>
</organism>
<dbReference type="Proteomes" id="UP000265520">
    <property type="component" value="Unassembled WGS sequence"/>
</dbReference>
<reference evidence="1 2" key="1">
    <citation type="journal article" date="2018" name="Front. Plant Sci.">
        <title>Red Clover (Trifolium pratense) and Zigzag Clover (T. medium) - A Picture of Genomic Similarities and Differences.</title>
        <authorList>
            <person name="Dluhosova J."/>
            <person name="Istvanek J."/>
            <person name="Nedelnik J."/>
            <person name="Repkova J."/>
        </authorList>
    </citation>
    <scope>NUCLEOTIDE SEQUENCE [LARGE SCALE GENOMIC DNA]</scope>
    <source>
        <strain evidence="2">cv. 10/8</strain>
        <tissue evidence="1">Leaf</tissue>
    </source>
</reference>
<comment type="caution">
    <text evidence="1">The sequence shown here is derived from an EMBL/GenBank/DDBJ whole genome shotgun (WGS) entry which is preliminary data.</text>
</comment>
<accession>A0A392T361</accession>
<proteinExistence type="predicted"/>